<dbReference type="Gramene" id="TraesARI2A03G00824800.1">
    <property type="protein sequence ID" value="TraesARI2A03G00824800.1.CDS1"/>
    <property type="gene ID" value="TraesARI2A03G00824800"/>
</dbReference>
<feature type="compositionally biased region" description="Acidic residues" evidence="1">
    <location>
        <begin position="42"/>
        <end position="51"/>
    </location>
</feature>
<dbReference type="Proteomes" id="UP000019116">
    <property type="component" value="Chromosome 2A"/>
</dbReference>
<dbReference type="AlphaFoldDB" id="A0A3B6B9X0"/>
<dbReference type="Gramene" id="TraesMAC2A03G00814470.1">
    <property type="protein sequence ID" value="TraesMAC2A03G00814470.1.CDS1"/>
    <property type="gene ID" value="TraesMAC2A03G00814470"/>
</dbReference>
<name>A0A3B6B9X0_WHEAT</name>
<reference evidence="2" key="2">
    <citation type="submission" date="2018-10" db="UniProtKB">
        <authorList>
            <consortium name="EnsemblPlants"/>
        </authorList>
    </citation>
    <scope>IDENTIFICATION</scope>
</reference>
<proteinExistence type="predicted"/>
<evidence type="ECO:0000313" key="2">
    <source>
        <dbReference type="EnsemblPlants" id="TraesCS2A02G566800.1.cds1"/>
    </source>
</evidence>
<feature type="region of interest" description="Disordered" evidence="1">
    <location>
        <begin position="34"/>
        <end position="86"/>
    </location>
</feature>
<dbReference type="Gramene" id="TraesCS2A02G566800.1">
    <property type="protein sequence ID" value="TraesCS2A02G566800.1.cds1"/>
    <property type="gene ID" value="TraesCS2A02G566800"/>
</dbReference>
<dbReference type="Gramene" id="TraesJAG2A03G00816690.1">
    <property type="protein sequence ID" value="TraesJAG2A03G00816690.1.CDS1"/>
    <property type="gene ID" value="TraesJAG2A03G00816690"/>
</dbReference>
<dbReference type="Gramene" id="TraesROB_scaffold_006107_01G000100.1">
    <property type="protein sequence ID" value="TraesROB_scaffold_006107_01G000100.1"/>
    <property type="gene ID" value="TraesROB_scaffold_006107_01G000100"/>
</dbReference>
<dbReference type="Gramene" id="TraesLDM2A03G00819130.1">
    <property type="protein sequence ID" value="TraesLDM2A03G00819130.1.CDS1"/>
    <property type="gene ID" value="TraesLDM2A03G00819130"/>
</dbReference>
<sequence length="99" mass="10374">MGCSSARSPALAAGEKERQCVALARFEARRRGRDEGGIVVLEDSDDDDDDTPPPPIRHGDAGQGSSRGGRAIKKEKADDDGEDGSDVGGFAALIEFFAP</sequence>
<dbReference type="Gramene" id="TraesCS2A03G1347900.1">
    <property type="protein sequence ID" value="TraesCS2A03G1347900.1.CDS1"/>
    <property type="gene ID" value="TraesCS2A03G1347900"/>
</dbReference>
<keyword evidence="3" id="KW-1185">Reference proteome</keyword>
<accession>A0A3B6B9X0</accession>
<evidence type="ECO:0000256" key="1">
    <source>
        <dbReference type="SAM" id="MobiDB-lite"/>
    </source>
</evidence>
<dbReference type="Gramene" id="TraesNOR2A03G00824380.1">
    <property type="protein sequence ID" value="TraesNOR2A03G00824380.1.CDS1"/>
    <property type="gene ID" value="TraesNOR2A03G00824380"/>
</dbReference>
<dbReference type="EnsemblPlants" id="TraesCS2A02G566800.1">
    <property type="protein sequence ID" value="TraesCS2A02G566800.1.cds1"/>
    <property type="gene ID" value="TraesCS2A02G566800"/>
</dbReference>
<evidence type="ECO:0000313" key="3">
    <source>
        <dbReference type="Proteomes" id="UP000019116"/>
    </source>
</evidence>
<protein>
    <submittedName>
        <fullName evidence="2">Uncharacterized protein</fullName>
    </submittedName>
</protein>
<dbReference type="Gramene" id="TraesWEE_scaffold_001592_01G000200.1">
    <property type="protein sequence ID" value="TraesWEE_scaffold_001592_01G000200.1"/>
    <property type="gene ID" value="TraesWEE_scaffold_001592_01G000200"/>
</dbReference>
<organism evidence="2">
    <name type="scientific">Triticum aestivum</name>
    <name type="common">Wheat</name>
    <dbReference type="NCBI Taxonomy" id="4565"/>
    <lineage>
        <taxon>Eukaryota</taxon>
        <taxon>Viridiplantae</taxon>
        <taxon>Streptophyta</taxon>
        <taxon>Embryophyta</taxon>
        <taxon>Tracheophyta</taxon>
        <taxon>Spermatophyta</taxon>
        <taxon>Magnoliopsida</taxon>
        <taxon>Liliopsida</taxon>
        <taxon>Poales</taxon>
        <taxon>Poaceae</taxon>
        <taxon>BOP clade</taxon>
        <taxon>Pooideae</taxon>
        <taxon>Triticodae</taxon>
        <taxon>Triticeae</taxon>
        <taxon>Triticinae</taxon>
        <taxon>Triticum</taxon>
    </lineage>
</organism>
<reference evidence="2" key="1">
    <citation type="submission" date="2018-08" db="EMBL/GenBank/DDBJ databases">
        <authorList>
            <person name="Rossello M."/>
        </authorList>
    </citation>
    <scope>NUCLEOTIDE SEQUENCE [LARGE SCALE GENOMIC DNA]</scope>
    <source>
        <strain evidence="2">cv. Chinese Spring</strain>
    </source>
</reference>